<evidence type="ECO:0000313" key="2">
    <source>
        <dbReference type="RefSeq" id="XP_006819280.1"/>
    </source>
</evidence>
<gene>
    <name evidence="2" type="primary">LOC102808798</name>
</gene>
<protein>
    <submittedName>
        <fullName evidence="2">Uncharacterized protein LOC102808798</fullName>
    </submittedName>
</protein>
<name>A0ABM0MGY9_SACKO</name>
<sequence length="135" mass="15321">MALVSENDAPRKLLLSIVVVLVISPISRTSSEGPRSRSIRERSEQGFEKFASNKEVLRSNHLQQFYNLLSKPNTLTNLRTKREVTSANDLKSLLERLIQDAFNHVEAVYPVVFMVLNVHPGSVCMMAVKMMQHQI</sequence>
<reference evidence="2" key="1">
    <citation type="submission" date="2025-08" db="UniProtKB">
        <authorList>
            <consortium name="RefSeq"/>
        </authorList>
    </citation>
    <scope>IDENTIFICATION</scope>
    <source>
        <tissue evidence="2">Testes</tissue>
    </source>
</reference>
<evidence type="ECO:0000313" key="1">
    <source>
        <dbReference type="Proteomes" id="UP000694865"/>
    </source>
</evidence>
<proteinExistence type="predicted"/>
<accession>A0ABM0MGY9</accession>
<dbReference type="Proteomes" id="UP000694865">
    <property type="component" value="Unplaced"/>
</dbReference>
<dbReference type="RefSeq" id="XP_006819280.1">
    <property type="nucleotide sequence ID" value="XM_006819217.1"/>
</dbReference>
<organism evidence="1 2">
    <name type="scientific">Saccoglossus kowalevskii</name>
    <name type="common">Acorn worm</name>
    <dbReference type="NCBI Taxonomy" id="10224"/>
    <lineage>
        <taxon>Eukaryota</taxon>
        <taxon>Metazoa</taxon>
        <taxon>Hemichordata</taxon>
        <taxon>Enteropneusta</taxon>
        <taxon>Harrimaniidae</taxon>
        <taxon>Saccoglossus</taxon>
    </lineage>
</organism>
<keyword evidence="1" id="KW-1185">Reference proteome</keyword>
<dbReference type="GeneID" id="102808798"/>